<dbReference type="InterPro" id="IPR000914">
    <property type="entry name" value="SBP_5_dom"/>
</dbReference>
<evidence type="ECO:0000313" key="7">
    <source>
        <dbReference type="EMBL" id="CRX38896.1"/>
    </source>
</evidence>
<dbReference type="SUPFAM" id="SSF53850">
    <property type="entry name" value="Periplasmic binding protein-like II"/>
    <property type="match status" value="1"/>
</dbReference>
<comment type="similarity">
    <text evidence="1">Belongs to the bacterial solute-binding protein 5 family.</text>
</comment>
<keyword evidence="5" id="KW-0812">Transmembrane</keyword>
<dbReference type="InterPro" id="IPR039424">
    <property type="entry name" value="SBP_5"/>
</dbReference>
<dbReference type="EMBL" id="CWGJ01000025">
    <property type="protein sequence ID" value="CRX38896.1"/>
    <property type="molecule type" value="Genomic_DNA"/>
</dbReference>
<dbReference type="Pfam" id="PF00496">
    <property type="entry name" value="SBP_bac_5"/>
    <property type="match status" value="1"/>
</dbReference>
<keyword evidence="5" id="KW-1133">Transmembrane helix</keyword>
<evidence type="ECO:0000259" key="6">
    <source>
        <dbReference type="Pfam" id="PF00496"/>
    </source>
</evidence>
<evidence type="ECO:0000256" key="1">
    <source>
        <dbReference type="ARBA" id="ARBA00005695"/>
    </source>
</evidence>
<feature type="domain" description="Solute-binding protein family 5" evidence="6">
    <location>
        <begin position="186"/>
        <end position="601"/>
    </location>
</feature>
<keyword evidence="5" id="KW-0472">Membrane</keyword>
<organism evidence="7 8">
    <name type="scientific">Estrella lausannensis</name>
    <dbReference type="NCBI Taxonomy" id="483423"/>
    <lineage>
        <taxon>Bacteria</taxon>
        <taxon>Pseudomonadati</taxon>
        <taxon>Chlamydiota</taxon>
        <taxon>Chlamydiia</taxon>
        <taxon>Parachlamydiales</taxon>
        <taxon>Candidatus Criblamydiaceae</taxon>
        <taxon>Estrella</taxon>
    </lineage>
</organism>
<dbReference type="GO" id="GO:0015833">
    <property type="term" value="P:peptide transport"/>
    <property type="evidence" value="ECO:0007669"/>
    <property type="project" value="TreeGrafter"/>
</dbReference>
<sequence>MARYPFLQLIVKSLFSLGFLILLGLLYWSFTLQEEHLIQIRSELGKIKYDLMENRESLETLKREIDSKEMIHSPSAASEKPISSPKYSSPHIDSSYPNLLARDPFFDHVLPTLLPPGFTPRGTFQAATYGKPDSLHPFSNWGDINSWISLCSLNLAKDHIGVYEKFAPSMALKIEERPIKGKDYPEFWVHLREGVFFEPLERRFFPKEINLAPHFLKRHPVTSADFKFFFDALMNPSNQEPGALALRTYLSDIDELRVIDPKTFVVRWKAHPVQTEEGKTTEKVKYIARSWTGALKPLPCFLYQYFADGTKIIEDDKDPDTYRKSTVFAQNFSRHFAKNIIPSCGAWIFDGMTDREIRFRRNPSFFEGNAALADKRVIAFRNSPDSIWQDFKAGKLDTYPLQPDQEVELKDFLNSEQYKRQEKEGLAIKLLTYLNRSYTWLGWNQENPLFKSKNVRKALTQAIDRKRIVDEYLSGNAVEIHGTFFVASRENNPAIKPWAFDPLRAKKLLKEEGWEDIDGDGILEKTIDGKIVKFSFALSYFVKNPTTKAVVEFVSDSLKKIGIECRLKGLDMADLSMTIEDKSFDALYLAWGFGMPPDDPRQLWHSSQAKLKGSSNVVAFQNSEADKIIDQLDYEYDPQERLNLYHKFDSIIHEQQPYTFLYTPIIKLLYRETLQNVFLPTDRKDLIPDANISEPVPSIFWLKQQSGG</sequence>
<proteinExistence type="inferred from homology"/>
<dbReference type="AlphaFoldDB" id="A0A0H5DQG8"/>
<evidence type="ECO:0000256" key="4">
    <source>
        <dbReference type="SAM" id="MobiDB-lite"/>
    </source>
</evidence>
<protein>
    <submittedName>
        <fullName evidence="7">ABC-type transporter, oligopeptide-binding protein</fullName>
    </submittedName>
</protein>
<gene>
    <name evidence="7" type="primary">oppA</name>
    <name evidence="7" type="ORF">ELAC_1568</name>
</gene>
<reference evidence="8" key="1">
    <citation type="submission" date="2015-06" db="EMBL/GenBank/DDBJ databases">
        <authorList>
            <person name="Bertelli C."/>
        </authorList>
    </citation>
    <scope>NUCLEOTIDE SEQUENCE [LARGE SCALE GENOMIC DNA]</scope>
    <source>
        <strain evidence="8">CRIB-30</strain>
    </source>
</reference>
<keyword evidence="3" id="KW-0732">Signal</keyword>
<feature type="region of interest" description="Disordered" evidence="4">
    <location>
        <begin position="70"/>
        <end position="89"/>
    </location>
</feature>
<dbReference type="GO" id="GO:1904680">
    <property type="term" value="F:peptide transmembrane transporter activity"/>
    <property type="evidence" value="ECO:0007669"/>
    <property type="project" value="TreeGrafter"/>
</dbReference>
<dbReference type="PANTHER" id="PTHR30290:SF9">
    <property type="entry name" value="OLIGOPEPTIDE-BINDING PROTEIN APPA"/>
    <property type="match status" value="1"/>
</dbReference>
<dbReference type="Gene3D" id="3.10.105.10">
    <property type="entry name" value="Dipeptide-binding Protein, Domain 3"/>
    <property type="match status" value="1"/>
</dbReference>
<dbReference type="Proteomes" id="UP000220251">
    <property type="component" value="Unassembled WGS sequence"/>
</dbReference>
<dbReference type="RefSeq" id="WP_239414447.1">
    <property type="nucleotide sequence ID" value="NZ_CWGJ01000025.1"/>
</dbReference>
<dbReference type="PANTHER" id="PTHR30290">
    <property type="entry name" value="PERIPLASMIC BINDING COMPONENT OF ABC TRANSPORTER"/>
    <property type="match status" value="1"/>
</dbReference>
<keyword evidence="8" id="KW-1185">Reference proteome</keyword>
<evidence type="ECO:0000256" key="3">
    <source>
        <dbReference type="ARBA" id="ARBA00022729"/>
    </source>
</evidence>
<keyword evidence="2" id="KW-0813">Transport</keyword>
<evidence type="ECO:0000256" key="5">
    <source>
        <dbReference type="SAM" id="Phobius"/>
    </source>
</evidence>
<feature type="transmembrane region" description="Helical" evidence="5">
    <location>
        <begin position="9"/>
        <end position="30"/>
    </location>
</feature>
<evidence type="ECO:0000256" key="2">
    <source>
        <dbReference type="ARBA" id="ARBA00022448"/>
    </source>
</evidence>
<accession>A0A0H5DQG8</accession>
<name>A0A0H5DQG8_9BACT</name>
<dbReference type="Gene3D" id="3.40.190.10">
    <property type="entry name" value="Periplasmic binding protein-like II"/>
    <property type="match status" value="1"/>
</dbReference>
<evidence type="ECO:0000313" key="8">
    <source>
        <dbReference type="Proteomes" id="UP000220251"/>
    </source>
</evidence>